<evidence type="ECO:0000313" key="2">
    <source>
        <dbReference type="Proteomes" id="UP000095185"/>
    </source>
</evidence>
<dbReference type="OrthoDB" id="9793581at2"/>
<protein>
    <submittedName>
        <fullName evidence="1">Uncharacterized protein</fullName>
    </submittedName>
</protein>
<organism evidence="1 2">
    <name type="scientific">Chlorobaculum limnaeum</name>
    <dbReference type="NCBI Taxonomy" id="274537"/>
    <lineage>
        <taxon>Bacteria</taxon>
        <taxon>Pseudomonadati</taxon>
        <taxon>Chlorobiota</taxon>
        <taxon>Chlorobiia</taxon>
        <taxon>Chlorobiales</taxon>
        <taxon>Chlorobiaceae</taxon>
        <taxon>Chlorobaculum</taxon>
    </lineage>
</organism>
<dbReference type="AlphaFoldDB" id="A0A1D8D6Q6"/>
<accession>A0A1D8D6Q6</accession>
<proteinExistence type="predicted"/>
<gene>
    <name evidence="1" type="ORF">BIU88_10385</name>
</gene>
<name>A0A1D8D6Q6_CHLLM</name>
<dbReference type="RefSeq" id="WP_069810696.1">
    <property type="nucleotide sequence ID" value="NZ_CP017305.1"/>
</dbReference>
<dbReference type="Proteomes" id="UP000095185">
    <property type="component" value="Chromosome"/>
</dbReference>
<sequence>MKEYSIAIFPIKSETSIELINEIIILLMRKYSLPVNEYKNHSVDYAFEKEIEQLSKVGLLLKIYNRFVQEIGQMDFFEACLSDDIVIIDATREGENNEINNFDIANEHPKSLEHILVVSRNYLPINFYGTDNGGYPDYKTNIFTNQQIIDWLEKKLILNSENKQQNQIALEPRKTNKPDIKKFLSGDKDTINGFYKYMEESIDHVYNNKNQETSIFISFKTKYQYQKSIRLVKKSFDHLKSFVPEHILNKLREISNNAFDTDTNDFQKAIQRILGNDYNKYKSYIMDCAEFLHLPANYKKSVKQLSLDLKEGIYHNSESKTAKYLEDGSLVYATELNTKQRIWQLLTIIDHDYIMHCDELWIYGSDDYLDSWWTRGELLVYSYLLHQNIDKRNNKKPRKLLLYNPVTDCVKEIKPLAISDKIAKRIARIQSNCSPGGMGYESVKSLRLMNRILWSTETDSALAIEEYIKTIFKKMLPYMLLQQGLNEEQVSEVLKDQDALMQIETNIKEHFSELKLQVKTGKLSKENKEYYQSMFRQQMNYMPESTSNLINENELIDYLFGKDYLGDEVFSNEFWETVLLQKPINKSEKNIEEKLNDLENEIEKLLNFSKPEHENLGTIKDIETKMRVGENNVIRKSSTIYFYAFTIRWFNKSFRNWK</sequence>
<evidence type="ECO:0000313" key="1">
    <source>
        <dbReference type="EMBL" id="AOS84504.1"/>
    </source>
</evidence>
<dbReference type="EMBL" id="CP017305">
    <property type="protein sequence ID" value="AOS84504.1"/>
    <property type="molecule type" value="Genomic_DNA"/>
</dbReference>
<dbReference type="KEGG" id="clz:BIU88_10385"/>
<reference evidence="1" key="1">
    <citation type="submission" date="2016-09" db="EMBL/GenBank/DDBJ databases">
        <title>Genome sequence of Chlorobaculum limnaeum.</title>
        <authorList>
            <person name="Liu Z."/>
            <person name="Tank M."/>
            <person name="Bryant D.A."/>
        </authorList>
    </citation>
    <scope>NUCLEOTIDE SEQUENCE [LARGE SCALE GENOMIC DNA]</scope>
    <source>
        <strain evidence="1">DSM 1677</strain>
    </source>
</reference>
<keyword evidence="2" id="KW-1185">Reference proteome</keyword>